<dbReference type="GO" id="GO:0003677">
    <property type="term" value="F:DNA binding"/>
    <property type="evidence" value="ECO:0007669"/>
    <property type="project" value="UniProtKB-KW"/>
</dbReference>
<feature type="compositionally biased region" description="Polar residues" evidence="5">
    <location>
        <begin position="72"/>
        <end position="91"/>
    </location>
</feature>
<feature type="compositionally biased region" description="Polar residues" evidence="5">
    <location>
        <begin position="1"/>
        <end position="19"/>
    </location>
</feature>
<dbReference type="Pfam" id="PF00172">
    <property type="entry name" value="Zn_clus"/>
    <property type="match status" value="1"/>
</dbReference>
<dbReference type="CDD" id="cd12148">
    <property type="entry name" value="fungal_TF_MHR"/>
    <property type="match status" value="1"/>
</dbReference>
<protein>
    <recommendedName>
        <fullName evidence="6">Zn(2)-C6 fungal-type domain-containing protein</fullName>
    </recommendedName>
</protein>
<gene>
    <name evidence="7" type="ORF">K458DRAFT_412519</name>
</gene>
<dbReference type="PROSITE" id="PS00463">
    <property type="entry name" value="ZN2_CY6_FUNGAL_1"/>
    <property type="match status" value="1"/>
</dbReference>
<name>A0A6G1JKW8_9PLEO</name>
<sequence length="739" mass="81611">MASVSETQTERTSPSSADNPQRRPHKRVSKACDECRKKRLRCTAGPRPCLNCQLYGAVCTITPTYRKRGPAPSQSKGHGKTSTKSLNTSNEPLLPSLDDTSSAGTAQSACILSNSTTLQLDGTISMSDVTSYVQDLTDGLQQEEQMHYGSSQEPMSMGSYDLLADHPAFDTLGPEGFSHQDVALLGELYSNSAFQSSGVAMNFADLCTPHHDSRSNRMSLPRSYSPQLIETGDKASKFFGSEYLRDFLNSKATEKAIVPGLFVSTSPSDTGFIGFISTGATLAECLQEPSGNDTIATRPKIGEWLSNAVPYVHGVGSHGLGNSTSELPPQSWAQAGIEAYFEHVHIFYPLLDKKTSREYWDQLYAGRISDPTPLDIAILHLVAAIGLLFGVKADSASTPAIAMSEKLYQTAWASLHETLVSIGLQPAQALILHVIYHMYAGRSSKAWSLCGMAVRTAQALGLHRILPVECGYTLEQIRLRSQIWWVAFSLDAILSMVEGRPPAVVEFTCDARPITANWHSDDPYTSNLFLWKVGLARIENRLCSVLSRCDTPHARRSALGEIEQCLTEWRVDMPVGCRPSQEMHPCSTEYSLVASLHLEYFSLSRALYWSCMTCVPAQDEGIHADRTTSQLRRYGREYILCLGSARAFVRTLNSAVENEEEGRIFPLSFPPDQYAAALAILYRNICRNPKHVATRVDLEYFRACKLHLERDVYPGYIVALFGDLLNDMLCSIEKLLARP</sequence>
<keyword evidence="2" id="KW-0479">Metal-binding</keyword>
<feature type="region of interest" description="Disordered" evidence="5">
    <location>
        <begin position="1"/>
        <end position="30"/>
    </location>
</feature>
<accession>A0A6G1JKW8</accession>
<organism evidence="7 8">
    <name type="scientific">Lentithecium fluviatile CBS 122367</name>
    <dbReference type="NCBI Taxonomy" id="1168545"/>
    <lineage>
        <taxon>Eukaryota</taxon>
        <taxon>Fungi</taxon>
        <taxon>Dikarya</taxon>
        <taxon>Ascomycota</taxon>
        <taxon>Pezizomycotina</taxon>
        <taxon>Dothideomycetes</taxon>
        <taxon>Pleosporomycetidae</taxon>
        <taxon>Pleosporales</taxon>
        <taxon>Massarineae</taxon>
        <taxon>Lentitheciaceae</taxon>
        <taxon>Lentithecium</taxon>
    </lineage>
</organism>
<feature type="domain" description="Zn(2)-C6 fungal-type" evidence="6">
    <location>
        <begin position="31"/>
        <end position="61"/>
    </location>
</feature>
<keyword evidence="8" id="KW-1185">Reference proteome</keyword>
<evidence type="ECO:0000256" key="2">
    <source>
        <dbReference type="ARBA" id="ARBA00022723"/>
    </source>
</evidence>
<dbReference type="InterPro" id="IPR001138">
    <property type="entry name" value="Zn2Cys6_DnaBD"/>
</dbReference>
<dbReference type="InterPro" id="IPR036864">
    <property type="entry name" value="Zn2-C6_fun-type_DNA-bd_sf"/>
</dbReference>
<dbReference type="Gene3D" id="4.10.240.10">
    <property type="entry name" value="Zn(2)-C6 fungal-type DNA-binding domain"/>
    <property type="match status" value="1"/>
</dbReference>
<dbReference type="Pfam" id="PF04082">
    <property type="entry name" value="Fungal_trans"/>
    <property type="match status" value="1"/>
</dbReference>
<dbReference type="GO" id="GO:0008270">
    <property type="term" value="F:zinc ion binding"/>
    <property type="evidence" value="ECO:0007669"/>
    <property type="project" value="InterPro"/>
</dbReference>
<dbReference type="EMBL" id="MU005570">
    <property type="protein sequence ID" value="KAF2691212.1"/>
    <property type="molecule type" value="Genomic_DNA"/>
</dbReference>
<dbReference type="GO" id="GO:0006351">
    <property type="term" value="P:DNA-templated transcription"/>
    <property type="evidence" value="ECO:0007669"/>
    <property type="project" value="InterPro"/>
</dbReference>
<dbReference type="OrthoDB" id="424974at2759"/>
<evidence type="ECO:0000256" key="5">
    <source>
        <dbReference type="SAM" id="MobiDB-lite"/>
    </source>
</evidence>
<dbReference type="InterPro" id="IPR050987">
    <property type="entry name" value="AtrR-like"/>
</dbReference>
<dbReference type="PROSITE" id="PS50048">
    <property type="entry name" value="ZN2_CY6_FUNGAL_2"/>
    <property type="match status" value="1"/>
</dbReference>
<dbReference type="CDD" id="cd00067">
    <property type="entry name" value="GAL4"/>
    <property type="match status" value="1"/>
</dbReference>
<keyword evidence="3" id="KW-0238">DNA-binding</keyword>
<dbReference type="PANTHER" id="PTHR46910">
    <property type="entry name" value="TRANSCRIPTION FACTOR PDR1"/>
    <property type="match status" value="1"/>
</dbReference>
<keyword evidence="4" id="KW-0539">Nucleus</keyword>
<proteinExistence type="predicted"/>
<evidence type="ECO:0000256" key="1">
    <source>
        <dbReference type="ARBA" id="ARBA00004123"/>
    </source>
</evidence>
<dbReference type="SMART" id="SM00906">
    <property type="entry name" value="Fungal_trans"/>
    <property type="match status" value="1"/>
</dbReference>
<reference evidence="7" key="1">
    <citation type="journal article" date="2020" name="Stud. Mycol.">
        <title>101 Dothideomycetes genomes: a test case for predicting lifestyles and emergence of pathogens.</title>
        <authorList>
            <person name="Haridas S."/>
            <person name="Albert R."/>
            <person name="Binder M."/>
            <person name="Bloem J."/>
            <person name="Labutti K."/>
            <person name="Salamov A."/>
            <person name="Andreopoulos B."/>
            <person name="Baker S."/>
            <person name="Barry K."/>
            <person name="Bills G."/>
            <person name="Bluhm B."/>
            <person name="Cannon C."/>
            <person name="Castanera R."/>
            <person name="Culley D."/>
            <person name="Daum C."/>
            <person name="Ezra D."/>
            <person name="Gonzalez J."/>
            <person name="Henrissat B."/>
            <person name="Kuo A."/>
            <person name="Liang C."/>
            <person name="Lipzen A."/>
            <person name="Lutzoni F."/>
            <person name="Magnuson J."/>
            <person name="Mondo S."/>
            <person name="Nolan M."/>
            <person name="Ohm R."/>
            <person name="Pangilinan J."/>
            <person name="Park H.-J."/>
            <person name="Ramirez L."/>
            <person name="Alfaro M."/>
            <person name="Sun H."/>
            <person name="Tritt A."/>
            <person name="Yoshinaga Y."/>
            <person name="Zwiers L.-H."/>
            <person name="Turgeon B."/>
            <person name="Goodwin S."/>
            <person name="Spatafora J."/>
            <person name="Crous P."/>
            <person name="Grigoriev I."/>
        </authorList>
    </citation>
    <scope>NUCLEOTIDE SEQUENCE</scope>
    <source>
        <strain evidence="7">CBS 122367</strain>
    </source>
</reference>
<dbReference type="AlphaFoldDB" id="A0A6G1JKW8"/>
<evidence type="ECO:0000313" key="8">
    <source>
        <dbReference type="Proteomes" id="UP000799291"/>
    </source>
</evidence>
<evidence type="ECO:0000256" key="3">
    <source>
        <dbReference type="ARBA" id="ARBA00023125"/>
    </source>
</evidence>
<dbReference type="InterPro" id="IPR007219">
    <property type="entry name" value="XnlR_reg_dom"/>
</dbReference>
<evidence type="ECO:0000259" key="6">
    <source>
        <dbReference type="PROSITE" id="PS50048"/>
    </source>
</evidence>
<evidence type="ECO:0000256" key="4">
    <source>
        <dbReference type="ARBA" id="ARBA00023242"/>
    </source>
</evidence>
<dbReference type="GO" id="GO:0000981">
    <property type="term" value="F:DNA-binding transcription factor activity, RNA polymerase II-specific"/>
    <property type="evidence" value="ECO:0007669"/>
    <property type="project" value="InterPro"/>
</dbReference>
<dbReference type="SUPFAM" id="SSF57701">
    <property type="entry name" value="Zn2/Cys6 DNA-binding domain"/>
    <property type="match status" value="1"/>
</dbReference>
<dbReference type="PANTHER" id="PTHR46910:SF3">
    <property type="entry name" value="HALOTOLERANCE PROTEIN 9-RELATED"/>
    <property type="match status" value="1"/>
</dbReference>
<dbReference type="SMART" id="SM00066">
    <property type="entry name" value="GAL4"/>
    <property type="match status" value="1"/>
</dbReference>
<comment type="subcellular location">
    <subcellularLocation>
        <location evidence="1">Nucleus</location>
    </subcellularLocation>
</comment>
<dbReference type="GO" id="GO:0005634">
    <property type="term" value="C:nucleus"/>
    <property type="evidence" value="ECO:0007669"/>
    <property type="project" value="UniProtKB-SubCell"/>
</dbReference>
<dbReference type="Proteomes" id="UP000799291">
    <property type="component" value="Unassembled WGS sequence"/>
</dbReference>
<feature type="region of interest" description="Disordered" evidence="5">
    <location>
        <begin position="66"/>
        <end position="101"/>
    </location>
</feature>
<evidence type="ECO:0000313" key="7">
    <source>
        <dbReference type="EMBL" id="KAF2691212.1"/>
    </source>
</evidence>